<evidence type="ECO:0000313" key="4">
    <source>
        <dbReference type="Proteomes" id="UP000324748"/>
    </source>
</evidence>
<keyword evidence="4" id="KW-1185">Reference proteome</keyword>
<proteinExistence type="predicted"/>
<evidence type="ECO:0000313" key="2">
    <source>
        <dbReference type="EMBL" id="KAA1082418.1"/>
    </source>
</evidence>
<comment type="caution">
    <text evidence="3">The sequence shown here is derived from an EMBL/GenBank/DDBJ whole genome shotgun (WGS) entry which is preliminary data.</text>
</comment>
<protein>
    <submittedName>
        <fullName evidence="3">Uncharacterized protein</fullName>
    </submittedName>
</protein>
<evidence type="ECO:0000313" key="3">
    <source>
        <dbReference type="EMBL" id="KAA1133690.1"/>
    </source>
</evidence>
<name>A0A5B0S746_PUCGR</name>
<organism evidence="3 5">
    <name type="scientific">Puccinia graminis f. sp. tritici</name>
    <dbReference type="NCBI Taxonomy" id="56615"/>
    <lineage>
        <taxon>Eukaryota</taxon>
        <taxon>Fungi</taxon>
        <taxon>Dikarya</taxon>
        <taxon>Basidiomycota</taxon>
        <taxon>Pucciniomycotina</taxon>
        <taxon>Pucciniomycetes</taxon>
        <taxon>Pucciniales</taxon>
        <taxon>Pucciniaceae</taxon>
        <taxon>Puccinia</taxon>
    </lineage>
</organism>
<feature type="compositionally biased region" description="Polar residues" evidence="1">
    <location>
        <begin position="1"/>
        <end position="15"/>
    </location>
</feature>
<dbReference type="EMBL" id="VSWC01000119">
    <property type="protein sequence ID" value="KAA1082418.1"/>
    <property type="molecule type" value="Genomic_DNA"/>
</dbReference>
<accession>A0A5B0S746</accession>
<dbReference type="AlphaFoldDB" id="A0A5B0S746"/>
<dbReference type="EMBL" id="VDEP01000071">
    <property type="protein sequence ID" value="KAA1133690.1"/>
    <property type="molecule type" value="Genomic_DNA"/>
</dbReference>
<dbReference type="Proteomes" id="UP000324748">
    <property type="component" value="Unassembled WGS sequence"/>
</dbReference>
<feature type="region of interest" description="Disordered" evidence="1">
    <location>
        <begin position="1"/>
        <end position="26"/>
    </location>
</feature>
<gene>
    <name evidence="2" type="ORF">PGT21_002571</name>
    <name evidence="3" type="ORF">PGTUg99_031443</name>
</gene>
<evidence type="ECO:0000256" key="1">
    <source>
        <dbReference type="SAM" id="MobiDB-lite"/>
    </source>
</evidence>
<evidence type="ECO:0000313" key="5">
    <source>
        <dbReference type="Proteomes" id="UP000325313"/>
    </source>
</evidence>
<reference evidence="4 5" key="1">
    <citation type="submission" date="2019-05" db="EMBL/GenBank/DDBJ databases">
        <title>Emergence of the Ug99 lineage of the wheat stem rust pathogen through somatic hybridization.</title>
        <authorList>
            <person name="Li F."/>
            <person name="Upadhyaya N.M."/>
            <person name="Sperschneider J."/>
            <person name="Matny O."/>
            <person name="Nguyen-Phuc H."/>
            <person name="Mago R."/>
            <person name="Raley C."/>
            <person name="Miller M.E."/>
            <person name="Silverstein K.A.T."/>
            <person name="Henningsen E."/>
            <person name="Hirsch C.D."/>
            <person name="Visser B."/>
            <person name="Pretorius Z.A."/>
            <person name="Steffenson B.J."/>
            <person name="Schwessinger B."/>
            <person name="Dodds P.N."/>
            <person name="Figueroa M."/>
        </authorList>
    </citation>
    <scope>NUCLEOTIDE SEQUENCE [LARGE SCALE GENOMIC DNA]</scope>
    <source>
        <strain evidence="2">21-0</strain>
        <strain evidence="3 5">Ug99</strain>
    </source>
</reference>
<dbReference type="Proteomes" id="UP000325313">
    <property type="component" value="Unassembled WGS sequence"/>
</dbReference>
<sequence length="67" mass="7497">MKNYINLSNVDQNVPTPKKPEMPTNCHSGVSGNLGGGCVISIRTQLDELCINVIEFEGRLYKNEFRL</sequence>